<feature type="compositionally biased region" description="Basic and acidic residues" evidence="1">
    <location>
        <begin position="208"/>
        <end position="217"/>
    </location>
</feature>
<feature type="region of interest" description="Disordered" evidence="1">
    <location>
        <begin position="435"/>
        <end position="653"/>
    </location>
</feature>
<feature type="compositionally biased region" description="Polar residues" evidence="1">
    <location>
        <begin position="521"/>
        <end position="589"/>
    </location>
</feature>
<feature type="compositionally biased region" description="Basic and acidic residues" evidence="1">
    <location>
        <begin position="185"/>
        <end position="198"/>
    </location>
</feature>
<accession>A0A9P6MZR3</accession>
<dbReference type="EMBL" id="JAAAID010000269">
    <property type="protein sequence ID" value="KAG0019656.1"/>
    <property type="molecule type" value="Genomic_DNA"/>
</dbReference>
<dbReference type="AlphaFoldDB" id="A0A9P6MZR3"/>
<reference evidence="2" key="1">
    <citation type="journal article" date="2020" name="Fungal Divers.">
        <title>Resolving the Mortierellaceae phylogeny through synthesis of multi-gene phylogenetics and phylogenomics.</title>
        <authorList>
            <person name="Vandepol N."/>
            <person name="Liber J."/>
            <person name="Desiro A."/>
            <person name="Na H."/>
            <person name="Kennedy M."/>
            <person name="Barry K."/>
            <person name="Grigoriev I.V."/>
            <person name="Miller A.N."/>
            <person name="O'Donnell K."/>
            <person name="Stajich J.E."/>
            <person name="Bonito G."/>
        </authorList>
    </citation>
    <scope>NUCLEOTIDE SEQUENCE</scope>
    <source>
        <strain evidence="2">NRRL 2769</strain>
    </source>
</reference>
<dbReference type="OrthoDB" id="2441479at2759"/>
<organism evidence="2 3">
    <name type="scientific">Entomortierella chlamydospora</name>
    <dbReference type="NCBI Taxonomy" id="101097"/>
    <lineage>
        <taxon>Eukaryota</taxon>
        <taxon>Fungi</taxon>
        <taxon>Fungi incertae sedis</taxon>
        <taxon>Mucoromycota</taxon>
        <taxon>Mortierellomycotina</taxon>
        <taxon>Mortierellomycetes</taxon>
        <taxon>Mortierellales</taxon>
        <taxon>Mortierellaceae</taxon>
        <taxon>Entomortierella</taxon>
    </lineage>
</organism>
<dbReference type="Proteomes" id="UP000703661">
    <property type="component" value="Unassembled WGS sequence"/>
</dbReference>
<comment type="caution">
    <text evidence="2">The sequence shown here is derived from an EMBL/GenBank/DDBJ whole genome shotgun (WGS) entry which is preliminary data.</text>
</comment>
<evidence type="ECO:0000256" key="1">
    <source>
        <dbReference type="SAM" id="MobiDB-lite"/>
    </source>
</evidence>
<feature type="compositionally biased region" description="Low complexity" evidence="1">
    <location>
        <begin position="266"/>
        <end position="276"/>
    </location>
</feature>
<sequence length="653" mass="72700">MSPVPYEFGTESLSRKRSLAATTSDVQGMRSVSKHNQKTLSAEARRRNKEPRSRSNLEPIKGESSSLRMNKRLRQLAEDENAETSDNSDIQEPTEVPERLAVKDIPPKNETEPTRHFSRPKPPGKNRVTLIQQSSLPTKSRKSPSQGQESQSTEKNTSSLPAAAAAAGGQLEPETGVVPASLESRMNHVRDWLKERKPPMLSPPLSARSDDMRESRMPYKRKAYRQLAPTTGPKRLAIDERQDRQIGDDDSKIYPQLSDTVASAPQTQTQTQTRTRPLSSQSNALLSPRYNQLRNSRSVPKRPDPSRDQPESDSSLPPIDWSKFQRPDKAVVRTSSSLSATAAPATVPSSSFTFRKTPTKSSSFISRALNAEDDDNPAVSPLIKLRQSQLKQRQQEDYLGIKRDESFVAEARRADAEGAFAFNQALEIWEREDDETLARNAAREAAEAEARSQRLGHSRVSSSPSLDSDPEEKTRRKSTSYLERDYTMAAPASSLLRTVPFNGESSRRPVPDFQPKKSPNDTKTQNRATGDLGTSTTPSKTTIKLSSLLDQRPLSSKTLSASFNGSSDVRSIANTRGSASLTKRNSYPNSRKEEDTIGRRQRHPGLYTPSKKKPTSEGIFARNQELQPQSPRTPTAMSRYIQLSNLSDEEPYD</sequence>
<proteinExistence type="predicted"/>
<feature type="compositionally biased region" description="Basic and acidic residues" evidence="1">
    <location>
        <begin position="236"/>
        <end position="252"/>
    </location>
</feature>
<feature type="compositionally biased region" description="Basic and acidic residues" evidence="1">
    <location>
        <begin position="96"/>
        <end position="115"/>
    </location>
</feature>
<feature type="compositionally biased region" description="Basic and acidic residues" evidence="1">
    <location>
        <begin position="441"/>
        <end position="452"/>
    </location>
</feature>
<keyword evidence="3" id="KW-1185">Reference proteome</keyword>
<evidence type="ECO:0000313" key="3">
    <source>
        <dbReference type="Proteomes" id="UP000703661"/>
    </source>
</evidence>
<feature type="compositionally biased region" description="Polar residues" evidence="1">
    <location>
        <begin position="624"/>
        <end position="646"/>
    </location>
</feature>
<name>A0A9P6MZR3_9FUNG</name>
<feature type="region of interest" description="Disordered" evidence="1">
    <location>
        <begin position="1"/>
        <end position="358"/>
    </location>
</feature>
<feature type="compositionally biased region" description="Basic and acidic residues" evidence="1">
    <location>
        <begin position="301"/>
        <end position="310"/>
    </location>
</feature>
<feature type="compositionally biased region" description="Low complexity" evidence="1">
    <location>
        <begin position="332"/>
        <end position="351"/>
    </location>
</feature>
<feature type="compositionally biased region" description="Polar residues" evidence="1">
    <location>
        <begin position="277"/>
        <end position="298"/>
    </location>
</feature>
<feature type="compositionally biased region" description="Basic and acidic residues" evidence="1">
    <location>
        <begin position="505"/>
        <end position="520"/>
    </location>
</feature>
<evidence type="ECO:0000313" key="2">
    <source>
        <dbReference type="EMBL" id="KAG0019656.1"/>
    </source>
</evidence>
<feature type="compositionally biased region" description="Polar residues" evidence="1">
    <location>
        <begin position="129"/>
        <end position="160"/>
    </location>
</feature>
<gene>
    <name evidence="2" type="ORF">BGZ80_005453</name>
</gene>
<protein>
    <submittedName>
        <fullName evidence="2">Uncharacterized protein</fullName>
    </submittedName>
</protein>